<dbReference type="CDD" id="cd04242">
    <property type="entry name" value="AAK_G5K_ProB"/>
    <property type="match status" value="1"/>
</dbReference>
<dbReference type="GO" id="GO:0005829">
    <property type="term" value="C:cytosol"/>
    <property type="evidence" value="ECO:0007669"/>
    <property type="project" value="TreeGrafter"/>
</dbReference>
<keyword evidence="4 8" id="KW-0808">Transferase</keyword>
<feature type="domain" description="PUA" evidence="9">
    <location>
        <begin position="284"/>
        <end position="359"/>
    </location>
</feature>
<reference evidence="10 11" key="1">
    <citation type="journal article" date="2013" name="J. Bacteriol.">
        <title>Roles of HynAB and Ech, the only two hydrogenases found in the model sulfate reducer Desulfovibrio gigas.</title>
        <authorList>
            <person name="Morais-Silva F.O."/>
            <person name="Santos C.I."/>
            <person name="Rodrigues R."/>
            <person name="Pereira I.A."/>
            <person name="Rodrigues-Pousada C."/>
        </authorList>
    </citation>
    <scope>NUCLEOTIDE SEQUENCE [LARGE SCALE GENOMIC DNA]</scope>
    <source>
        <strain evidence="11">ATCC 19364 / DSM 1382 / NCIMB 9332 / VKM B-1759</strain>
    </source>
</reference>
<dbReference type="Pfam" id="PF01472">
    <property type="entry name" value="PUA"/>
    <property type="match status" value="1"/>
</dbReference>
<dbReference type="CDD" id="cd21157">
    <property type="entry name" value="PUA_G5K"/>
    <property type="match status" value="1"/>
</dbReference>
<dbReference type="GO" id="GO:0005524">
    <property type="term" value="F:ATP binding"/>
    <property type="evidence" value="ECO:0007669"/>
    <property type="project" value="UniProtKB-KW"/>
</dbReference>
<keyword evidence="1 8" id="KW-0963">Cytoplasm</keyword>
<dbReference type="HOGENOM" id="CLU_025400_2_0_7"/>
<feature type="binding site" evidence="8">
    <location>
        <begin position="218"/>
        <end position="224"/>
    </location>
    <ligand>
        <name>ATP</name>
        <dbReference type="ChEBI" id="CHEBI:30616"/>
    </ligand>
</feature>
<protein>
    <recommendedName>
        <fullName evidence="8">Glutamate 5-kinase</fullName>
        <ecNumber evidence="8">2.7.2.11</ecNumber>
    </recommendedName>
    <alternativeName>
        <fullName evidence="8">Gamma-glutamyl kinase</fullName>
        <shortName evidence="8">GK</shortName>
    </alternativeName>
</protein>
<evidence type="ECO:0000256" key="7">
    <source>
        <dbReference type="ARBA" id="ARBA00022840"/>
    </source>
</evidence>
<proteinExistence type="inferred from homology"/>
<evidence type="ECO:0000256" key="6">
    <source>
        <dbReference type="ARBA" id="ARBA00022777"/>
    </source>
</evidence>
<dbReference type="SMART" id="SM00359">
    <property type="entry name" value="PUA"/>
    <property type="match status" value="1"/>
</dbReference>
<dbReference type="KEGG" id="dgg:DGI_0365"/>
<dbReference type="SUPFAM" id="SSF88697">
    <property type="entry name" value="PUA domain-like"/>
    <property type="match status" value="1"/>
</dbReference>
<dbReference type="InterPro" id="IPR011529">
    <property type="entry name" value="Glu_5kinase"/>
</dbReference>
<organism evidence="10 11">
    <name type="scientific">Megalodesulfovibrio gigas (strain ATCC 19364 / DSM 1382 / NCIMB 9332 / VKM B-1759)</name>
    <name type="common">Desulfovibrio gigas</name>
    <dbReference type="NCBI Taxonomy" id="1121448"/>
    <lineage>
        <taxon>Bacteria</taxon>
        <taxon>Pseudomonadati</taxon>
        <taxon>Thermodesulfobacteriota</taxon>
        <taxon>Desulfovibrionia</taxon>
        <taxon>Desulfovibrionales</taxon>
        <taxon>Desulfovibrionaceae</taxon>
        <taxon>Megalodesulfovibrio</taxon>
    </lineage>
</organism>
<gene>
    <name evidence="8" type="primary">proB</name>
    <name evidence="10" type="ORF">DGI_0365</name>
</gene>
<comment type="similarity">
    <text evidence="8">Belongs to the glutamate 5-kinase family.</text>
</comment>
<dbReference type="PANTHER" id="PTHR43654">
    <property type="entry name" value="GLUTAMATE 5-KINASE"/>
    <property type="match status" value="1"/>
</dbReference>
<feature type="binding site" evidence="8">
    <location>
        <position position="156"/>
    </location>
    <ligand>
        <name>substrate</name>
    </ligand>
</feature>
<dbReference type="Proteomes" id="UP000016587">
    <property type="component" value="Chromosome"/>
</dbReference>
<name>T2G822_MEGG1</name>
<evidence type="ECO:0000313" key="10">
    <source>
        <dbReference type="EMBL" id="AGW12286.1"/>
    </source>
</evidence>
<dbReference type="HAMAP" id="MF_00456">
    <property type="entry name" value="ProB"/>
    <property type="match status" value="1"/>
</dbReference>
<dbReference type="GO" id="GO:0004349">
    <property type="term" value="F:glutamate 5-kinase activity"/>
    <property type="evidence" value="ECO:0007669"/>
    <property type="project" value="UniProtKB-UniRule"/>
</dbReference>
<dbReference type="InterPro" id="IPR041739">
    <property type="entry name" value="G5K_ProB"/>
</dbReference>
<dbReference type="Gene3D" id="2.30.130.10">
    <property type="entry name" value="PUA domain"/>
    <property type="match status" value="1"/>
</dbReference>
<comment type="caution">
    <text evidence="8">Lacks conserved residue(s) required for the propagation of feature annotation.</text>
</comment>
<evidence type="ECO:0000259" key="9">
    <source>
        <dbReference type="SMART" id="SM00359"/>
    </source>
</evidence>
<keyword evidence="5 8" id="KW-0547">Nucleotide-binding</keyword>
<comment type="subcellular location">
    <subcellularLocation>
        <location evidence="8">Cytoplasm</location>
    </subcellularLocation>
</comment>
<feature type="binding site" evidence="8">
    <location>
        <position position="144"/>
    </location>
    <ligand>
        <name>substrate</name>
    </ligand>
</feature>
<dbReference type="STRING" id="1121448.DGI_0365"/>
<dbReference type="InterPro" id="IPR005715">
    <property type="entry name" value="Glu_5kinase/COase_Synthase"/>
</dbReference>
<evidence type="ECO:0000256" key="3">
    <source>
        <dbReference type="ARBA" id="ARBA00022650"/>
    </source>
</evidence>
<evidence type="ECO:0000256" key="4">
    <source>
        <dbReference type="ARBA" id="ARBA00022679"/>
    </source>
</evidence>
<accession>T2G822</accession>
<comment type="pathway">
    <text evidence="8">Amino-acid biosynthesis; L-proline biosynthesis; L-glutamate 5-semialdehyde from L-glutamate: step 1/2.</text>
</comment>
<dbReference type="InterPro" id="IPR001048">
    <property type="entry name" value="Asp/Glu/Uridylate_kinase"/>
</dbReference>
<dbReference type="EC" id="2.7.2.11" evidence="8"/>
<evidence type="ECO:0000256" key="2">
    <source>
        <dbReference type="ARBA" id="ARBA00022605"/>
    </source>
</evidence>
<dbReference type="InterPro" id="IPR036974">
    <property type="entry name" value="PUA_sf"/>
</dbReference>
<keyword evidence="3 8" id="KW-0641">Proline biosynthesis</keyword>
<evidence type="ECO:0000313" key="11">
    <source>
        <dbReference type="Proteomes" id="UP000016587"/>
    </source>
</evidence>
<dbReference type="Pfam" id="PF00696">
    <property type="entry name" value="AA_kinase"/>
    <property type="match status" value="1"/>
</dbReference>
<dbReference type="PANTHER" id="PTHR43654:SF1">
    <property type="entry name" value="ISOPENTENYL PHOSPHATE KINASE"/>
    <property type="match status" value="1"/>
</dbReference>
<dbReference type="InterPro" id="IPR036393">
    <property type="entry name" value="AceGlu_kinase-like_sf"/>
</dbReference>
<reference evidence="11" key="2">
    <citation type="submission" date="2013-07" db="EMBL/GenBank/DDBJ databases">
        <authorList>
            <person name="Morais-Silva F.O."/>
            <person name="Rezende A.M."/>
            <person name="Pimentel C."/>
            <person name="Resende D.M."/>
            <person name="Santos C.I."/>
            <person name="Clemente C."/>
            <person name="de Oliveira L.M."/>
            <person name="da Silva S.M."/>
            <person name="Costa D.A."/>
            <person name="Varela-Raposo A."/>
            <person name="Horacio E.C.A."/>
            <person name="Matos M."/>
            <person name="Flores O."/>
            <person name="Ruiz J.C."/>
            <person name="Rodrigues-Pousada C."/>
        </authorList>
    </citation>
    <scope>NUCLEOTIDE SEQUENCE [LARGE SCALE GENOMIC DNA]</scope>
    <source>
        <strain evidence="11">ATCC 19364 / DSM 1382 / NCIMB 9332 / VKM B-1759</strain>
    </source>
</reference>
<dbReference type="InterPro" id="IPR015947">
    <property type="entry name" value="PUA-like_sf"/>
</dbReference>
<dbReference type="GO" id="GO:0003723">
    <property type="term" value="F:RNA binding"/>
    <property type="evidence" value="ECO:0007669"/>
    <property type="project" value="InterPro"/>
</dbReference>
<dbReference type="eggNOG" id="COG0263">
    <property type="taxonomic scope" value="Bacteria"/>
</dbReference>
<dbReference type="AlphaFoldDB" id="T2G822"/>
<sequence length="378" mass="40222">MRRQWLAKARRVVVKVGSAVLTGKTGIDDAVIEQLADQISQLMARGLQVALVSSGAVAAGRGVICTSEKCRVIKGMPDRQAASAVGQSRLMHAYDQAFARRGIVTAQLLLTRDDLRSPRRFLNARNTFGVLFNWGAVPVVNENDTVVVEELEFGDNDTLAALLLNVVEGDLLVNLTSADGVYTANPADDPDARRLDHIDDIDALNLEAMCSGKTAVGTGGMYSKLRAARRAAQLGAPTLIVSGRISGALVRAMDGEALGTFIVPHDKSIPQRKYRLAYNAVPVGTLTVDNGAANALTTNGKSLLPIGIRGVEGSFGRGALVRICGLDGRCLGVGLVNYRAQDLRKIMGKKLADIEAVLGPGLYEEAVHRNNMLLDAAL</sequence>
<dbReference type="PROSITE" id="PS50890">
    <property type="entry name" value="PUA"/>
    <property type="match status" value="1"/>
</dbReference>
<keyword evidence="6 8" id="KW-0418">Kinase</keyword>
<dbReference type="InterPro" id="IPR001057">
    <property type="entry name" value="Glu/AcGlu_kinase"/>
</dbReference>
<dbReference type="InterPro" id="IPR019797">
    <property type="entry name" value="Glutamate_5-kinase_CS"/>
</dbReference>
<comment type="catalytic activity">
    <reaction evidence="8">
        <text>L-glutamate + ATP = L-glutamyl 5-phosphate + ADP</text>
        <dbReference type="Rhea" id="RHEA:14877"/>
        <dbReference type="ChEBI" id="CHEBI:29985"/>
        <dbReference type="ChEBI" id="CHEBI:30616"/>
        <dbReference type="ChEBI" id="CHEBI:58274"/>
        <dbReference type="ChEBI" id="CHEBI:456216"/>
        <dbReference type="EC" id="2.7.2.11"/>
    </reaction>
</comment>
<comment type="function">
    <text evidence="8">Catalyzes the transfer of a phosphate group to glutamate to form L-glutamate 5-phosphate.</text>
</comment>
<dbReference type="EMBL" id="CP006585">
    <property type="protein sequence ID" value="AGW12286.1"/>
    <property type="molecule type" value="Genomic_DNA"/>
</dbReference>
<evidence type="ECO:0000256" key="8">
    <source>
        <dbReference type="HAMAP-Rule" id="MF_00456"/>
    </source>
</evidence>
<dbReference type="InterPro" id="IPR002478">
    <property type="entry name" value="PUA"/>
</dbReference>
<keyword evidence="7 8" id="KW-0067">ATP-binding</keyword>
<dbReference type="PROSITE" id="PS00902">
    <property type="entry name" value="GLUTAMATE_5_KINASE"/>
    <property type="match status" value="1"/>
</dbReference>
<dbReference type="GO" id="GO:0055129">
    <property type="term" value="P:L-proline biosynthetic process"/>
    <property type="evidence" value="ECO:0007669"/>
    <property type="project" value="UniProtKB-UniRule"/>
</dbReference>
<dbReference type="SUPFAM" id="SSF53633">
    <property type="entry name" value="Carbamate kinase-like"/>
    <property type="match status" value="1"/>
</dbReference>
<evidence type="ECO:0000256" key="5">
    <source>
        <dbReference type="ARBA" id="ARBA00022741"/>
    </source>
</evidence>
<dbReference type="Gene3D" id="3.40.1160.10">
    <property type="entry name" value="Acetylglutamate kinase-like"/>
    <property type="match status" value="1"/>
</dbReference>
<dbReference type="FunFam" id="3.40.1160.10:FF:000018">
    <property type="entry name" value="Glutamate 5-kinase"/>
    <property type="match status" value="1"/>
</dbReference>
<evidence type="ECO:0000256" key="1">
    <source>
        <dbReference type="ARBA" id="ARBA00022490"/>
    </source>
</evidence>
<dbReference type="PIRSF" id="PIRSF000729">
    <property type="entry name" value="GK"/>
    <property type="match status" value="1"/>
</dbReference>
<keyword evidence="11" id="KW-1185">Reference proteome</keyword>
<feature type="binding site" evidence="8">
    <location>
        <position position="15"/>
    </location>
    <ligand>
        <name>ATP</name>
        <dbReference type="ChEBI" id="CHEBI:30616"/>
    </ligand>
</feature>
<dbReference type="PRINTS" id="PR00474">
    <property type="entry name" value="GLU5KINASE"/>
</dbReference>
<dbReference type="PATRIC" id="fig|1121448.10.peg.366"/>
<feature type="binding site" evidence="8">
    <location>
        <position position="54"/>
    </location>
    <ligand>
        <name>substrate</name>
    </ligand>
</feature>
<dbReference type="UniPathway" id="UPA00098">
    <property type="reaction ID" value="UER00359"/>
</dbReference>
<dbReference type="NCBIfam" id="TIGR01027">
    <property type="entry name" value="proB"/>
    <property type="match status" value="1"/>
</dbReference>
<keyword evidence="2 8" id="KW-0028">Amino-acid biosynthesis</keyword>